<dbReference type="AlphaFoldDB" id="A0A7J0E3R0"/>
<protein>
    <submittedName>
        <fullName evidence="1">Plastid-lipid associated protein PAP</fullName>
    </submittedName>
</protein>
<comment type="caution">
    <text evidence="1">The sequence shown here is derived from an EMBL/GenBank/DDBJ whole genome shotgun (WGS) entry which is preliminary data.</text>
</comment>
<proteinExistence type="predicted"/>
<evidence type="ECO:0000313" key="2">
    <source>
        <dbReference type="Proteomes" id="UP000585474"/>
    </source>
</evidence>
<sequence length="40" mass="4862">MFFISFLRFKSVYLDDDIRIAKDILGDYLVVDRAPYEWTE</sequence>
<evidence type="ECO:0000313" key="1">
    <source>
        <dbReference type="EMBL" id="GFY81153.1"/>
    </source>
</evidence>
<reference evidence="1 2" key="1">
    <citation type="submission" date="2019-07" db="EMBL/GenBank/DDBJ databases">
        <title>De Novo Assembly of kiwifruit Actinidia rufa.</title>
        <authorList>
            <person name="Sugita-Konishi S."/>
            <person name="Sato K."/>
            <person name="Mori E."/>
            <person name="Abe Y."/>
            <person name="Kisaki G."/>
            <person name="Hamano K."/>
            <person name="Suezawa K."/>
            <person name="Otani M."/>
            <person name="Fukuda T."/>
            <person name="Manabe T."/>
            <person name="Gomi K."/>
            <person name="Tabuchi M."/>
            <person name="Akimitsu K."/>
            <person name="Kataoka I."/>
        </authorList>
    </citation>
    <scope>NUCLEOTIDE SEQUENCE [LARGE SCALE GENOMIC DNA]</scope>
    <source>
        <strain evidence="2">cv. Fuchu</strain>
    </source>
</reference>
<name>A0A7J0E3R0_9ERIC</name>
<dbReference type="Proteomes" id="UP000585474">
    <property type="component" value="Unassembled WGS sequence"/>
</dbReference>
<keyword evidence="2" id="KW-1185">Reference proteome</keyword>
<organism evidence="1 2">
    <name type="scientific">Actinidia rufa</name>
    <dbReference type="NCBI Taxonomy" id="165716"/>
    <lineage>
        <taxon>Eukaryota</taxon>
        <taxon>Viridiplantae</taxon>
        <taxon>Streptophyta</taxon>
        <taxon>Embryophyta</taxon>
        <taxon>Tracheophyta</taxon>
        <taxon>Spermatophyta</taxon>
        <taxon>Magnoliopsida</taxon>
        <taxon>eudicotyledons</taxon>
        <taxon>Gunneridae</taxon>
        <taxon>Pentapetalae</taxon>
        <taxon>asterids</taxon>
        <taxon>Ericales</taxon>
        <taxon>Actinidiaceae</taxon>
        <taxon>Actinidia</taxon>
    </lineage>
</organism>
<dbReference type="OrthoDB" id="423069at2759"/>
<gene>
    <name evidence="1" type="ORF">Acr_01g0009620</name>
</gene>
<dbReference type="EMBL" id="BJWL01000001">
    <property type="protein sequence ID" value="GFY81153.1"/>
    <property type="molecule type" value="Genomic_DNA"/>
</dbReference>
<accession>A0A7J0E3R0</accession>